<evidence type="ECO:0000256" key="1">
    <source>
        <dbReference type="SAM" id="SignalP"/>
    </source>
</evidence>
<dbReference type="EMBL" id="UYRU01082005">
    <property type="protein sequence ID" value="VDN32339.1"/>
    <property type="molecule type" value="Genomic_DNA"/>
</dbReference>
<organism evidence="2 3">
    <name type="scientific">Dibothriocephalus latus</name>
    <name type="common">Fish tapeworm</name>
    <name type="synonym">Diphyllobothrium latum</name>
    <dbReference type="NCBI Taxonomy" id="60516"/>
    <lineage>
        <taxon>Eukaryota</taxon>
        <taxon>Metazoa</taxon>
        <taxon>Spiralia</taxon>
        <taxon>Lophotrochozoa</taxon>
        <taxon>Platyhelminthes</taxon>
        <taxon>Cestoda</taxon>
        <taxon>Eucestoda</taxon>
        <taxon>Diphyllobothriidea</taxon>
        <taxon>Diphyllobothriidae</taxon>
        <taxon>Dibothriocephalus</taxon>
    </lineage>
</organism>
<gene>
    <name evidence="2" type="ORF">DILT_LOCUS15961</name>
</gene>
<feature type="signal peptide" evidence="1">
    <location>
        <begin position="1"/>
        <end position="29"/>
    </location>
</feature>
<dbReference type="Proteomes" id="UP000281553">
    <property type="component" value="Unassembled WGS sequence"/>
</dbReference>
<accession>A0A3P7QQW2</accession>
<evidence type="ECO:0000313" key="3">
    <source>
        <dbReference type="Proteomes" id="UP000281553"/>
    </source>
</evidence>
<protein>
    <recommendedName>
        <fullName evidence="4">Ras-associating domain-containing protein</fullName>
    </recommendedName>
</protein>
<evidence type="ECO:0000313" key="2">
    <source>
        <dbReference type="EMBL" id="VDN32339.1"/>
    </source>
</evidence>
<proteinExistence type="predicted"/>
<name>A0A3P7QQW2_DIBLA</name>
<keyword evidence="1" id="KW-0732">Signal</keyword>
<reference evidence="2 3" key="1">
    <citation type="submission" date="2018-11" db="EMBL/GenBank/DDBJ databases">
        <authorList>
            <consortium name="Pathogen Informatics"/>
        </authorList>
    </citation>
    <scope>NUCLEOTIDE SEQUENCE [LARGE SCALE GENOMIC DNA]</scope>
</reference>
<feature type="non-terminal residue" evidence="2">
    <location>
        <position position="76"/>
    </location>
</feature>
<evidence type="ECO:0008006" key="4">
    <source>
        <dbReference type="Google" id="ProtNLM"/>
    </source>
</evidence>
<sequence>MRPGLYLRTAGSALRVLLCLVFLLHLHHAARSVGDFRRCVGAICLGDNTEQDVVVAERVLDDLNLGSNEPVTYALL</sequence>
<dbReference type="AlphaFoldDB" id="A0A3P7QQW2"/>
<feature type="chain" id="PRO_5018083594" description="Ras-associating domain-containing protein" evidence="1">
    <location>
        <begin position="30"/>
        <end position="76"/>
    </location>
</feature>
<keyword evidence="3" id="KW-1185">Reference proteome</keyword>